<protein>
    <submittedName>
        <fullName evidence="1">Uncharacterized protein</fullName>
    </submittedName>
</protein>
<name>A0ACC2AM78_DIPCM</name>
<dbReference type="Proteomes" id="UP001162992">
    <property type="component" value="Chromosome 20"/>
</dbReference>
<keyword evidence="2" id="KW-1185">Reference proteome</keyword>
<dbReference type="EMBL" id="CM055111">
    <property type="protein sequence ID" value="KAJ7518650.1"/>
    <property type="molecule type" value="Genomic_DNA"/>
</dbReference>
<accession>A0ACC2AM78</accession>
<sequence length="616" mass="71466">MLKMERSQVYPAEESDEEKKNKHKFLNQREERQQHKSGTATRMRGALKAVLSPSKFRTLSWTKNKSNKSYFRSKPVAIEDVRDIEEQKAVQVFREILFADNLLPEKLDDYHTLLRFLRARRFDIYKTKSMWLDMLQWRKEYGADTIVEDFQFNEYDEVKKCYPQGHHGVDKEGRPIYIERLGKVEPNKLLQVTTLERYLRYRVREFEITLNKRFPACSIAEKRHVDSTITILDVAGVGLKNFTKAARDVVFSLEKIDSNNYPETLHKMFVINAGPGFRLLWNTVKGFLDPHTTKKISMIGSNYQSKLLEYIDSTQLPTFWGGTCTCSGELGCLRSDKGPWKHPDIMKAVSEGKAQTLRNIITSSRPERDATPYGTEALLNGKGFDILQGSTSQPIVDMSDKFLLSSLPNDETLHDHHLNVKQRKENVEEYDKRAYGANPVEPAGQAIFNVVNSADVERVEDVIICKSWSMLYIVFRLWTVIKSIFRSFYYLMLWRIERPHFLRSAFLESSRPNDASENSESWDAFQEQKPITSLTSSRMKVRHKEESKRTKYIRTRLLSQTGILSTEVDPMVTSIECIQVLASELLDVKTTLQAMLSKQEELCSSLEHSHFRKFTK</sequence>
<organism evidence="1 2">
    <name type="scientific">Diphasiastrum complanatum</name>
    <name type="common">Issler's clubmoss</name>
    <name type="synonym">Lycopodium complanatum</name>
    <dbReference type="NCBI Taxonomy" id="34168"/>
    <lineage>
        <taxon>Eukaryota</taxon>
        <taxon>Viridiplantae</taxon>
        <taxon>Streptophyta</taxon>
        <taxon>Embryophyta</taxon>
        <taxon>Tracheophyta</taxon>
        <taxon>Lycopodiopsida</taxon>
        <taxon>Lycopodiales</taxon>
        <taxon>Lycopodiaceae</taxon>
        <taxon>Lycopodioideae</taxon>
        <taxon>Diphasiastrum</taxon>
    </lineage>
</organism>
<reference evidence="2" key="1">
    <citation type="journal article" date="2024" name="Proc. Natl. Acad. Sci. U.S.A.">
        <title>Extraordinary preservation of gene collinearity over three hundred million years revealed in homosporous lycophytes.</title>
        <authorList>
            <person name="Li C."/>
            <person name="Wickell D."/>
            <person name="Kuo L.Y."/>
            <person name="Chen X."/>
            <person name="Nie B."/>
            <person name="Liao X."/>
            <person name="Peng D."/>
            <person name="Ji J."/>
            <person name="Jenkins J."/>
            <person name="Williams M."/>
            <person name="Shu S."/>
            <person name="Plott C."/>
            <person name="Barry K."/>
            <person name="Rajasekar S."/>
            <person name="Grimwood J."/>
            <person name="Han X."/>
            <person name="Sun S."/>
            <person name="Hou Z."/>
            <person name="He W."/>
            <person name="Dai G."/>
            <person name="Sun C."/>
            <person name="Schmutz J."/>
            <person name="Leebens-Mack J.H."/>
            <person name="Li F.W."/>
            <person name="Wang L."/>
        </authorList>
    </citation>
    <scope>NUCLEOTIDE SEQUENCE [LARGE SCALE GENOMIC DNA]</scope>
    <source>
        <strain evidence="2">cv. PW_Plant_1</strain>
    </source>
</reference>
<gene>
    <name evidence="1" type="ORF">O6H91_20G002300</name>
</gene>
<evidence type="ECO:0000313" key="1">
    <source>
        <dbReference type="EMBL" id="KAJ7518650.1"/>
    </source>
</evidence>
<comment type="caution">
    <text evidence="1">The sequence shown here is derived from an EMBL/GenBank/DDBJ whole genome shotgun (WGS) entry which is preliminary data.</text>
</comment>
<evidence type="ECO:0000313" key="2">
    <source>
        <dbReference type="Proteomes" id="UP001162992"/>
    </source>
</evidence>
<proteinExistence type="predicted"/>